<proteinExistence type="predicted"/>
<dbReference type="RefSeq" id="WP_117392018.1">
    <property type="nucleotide sequence ID" value="NZ_QWDC01000002.1"/>
</dbReference>
<evidence type="ECO:0000313" key="3">
    <source>
        <dbReference type="EMBL" id="RFZ92307.1"/>
    </source>
</evidence>
<keyword evidence="1" id="KW-0732">Signal</keyword>
<gene>
    <name evidence="3" type="ORF">D0C36_12795</name>
</gene>
<organism evidence="3 4">
    <name type="scientific">Mucilaginibacter conchicola</name>
    <dbReference type="NCBI Taxonomy" id="2303333"/>
    <lineage>
        <taxon>Bacteria</taxon>
        <taxon>Pseudomonadati</taxon>
        <taxon>Bacteroidota</taxon>
        <taxon>Sphingobacteriia</taxon>
        <taxon>Sphingobacteriales</taxon>
        <taxon>Sphingobacteriaceae</taxon>
        <taxon>Mucilaginibacter</taxon>
    </lineage>
</organism>
<dbReference type="OrthoDB" id="924828at2"/>
<reference evidence="3 4" key="1">
    <citation type="submission" date="2018-08" db="EMBL/GenBank/DDBJ databases">
        <title>Mucilaginibacter sp. MYSH2.</title>
        <authorList>
            <person name="Seo T."/>
        </authorList>
    </citation>
    <scope>NUCLEOTIDE SEQUENCE [LARGE SCALE GENOMIC DNA]</scope>
    <source>
        <strain evidence="3 4">MYSH2</strain>
    </source>
</reference>
<dbReference type="AlphaFoldDB" id="A0A372NUL8"/>
<name>A0A372NUL8_9SPHI</name>
<feature type="signal peptide" evidence="1">
    <location>
        <begin position="1"/>
        <end position="22"/>
    </location>
</feature>
<evidence type="ECO:0000256" key="1">
    <source>
        <dbReference type="SAM" id="SignalP"/>
    </source>
</evidence>
<comment type="caution">
    <text evidence="3">The sequence shown here is derived from an EMBL/GenBank/DDBJ whole genome shotgun (WGS) entry which is preliminary data.</text>
</comment>
<accession>A0A372NUL8</accession>
<keyword evidence="4" id="KW-1185">Reference proteome</keyword>
<feature type="chain" id="PRO_5016928235" description="DUF6268 domain-containing protein" evidence="1">
    <location>
        <begin position="23"/>
        <end position="336"/>
    </location>
</feature>
<feature type="domain" description="DUF6268" evidence="2">
    <location>
        <begin position="170"/>
        <end position="329"/>
    </location>
</feature>
<dbReference type="Pfam" id="PF19783">
    <property type="entry name" value="DUF6268"/>
    <property type="match status" value="1"/>
</dbReference>
<dbReference type="Proteomes" id="UP000264217">
    <property type="component" value="Unassembled WGS sequence"/>
</dbReference>
<evidence type="ECO:0000259" key="2">
    <source>
        <dbReference type="Pfam" id="PF19783"/>
    </source>
</evidence>
<evidence type="ECO:0000313" key="4">
    <source>
        <dbReference type="Proteomes" id="UP000264217"/>
    </source>
</evidence>
<dbReference type="InterPro" id="IPR046235">
    <property type="entry name" value="DUF6268"/>
</dbReference>
<sequence>MKNLPLTLAALLGSALITHVHAQSPAERRQQMADSIRKVYLTEAAVANPLLRQATFSMDIIPKTDVTTIMNGNKLYDGKIRQERISALFNIPLKKWGKNSLNATVSYLQQNVHLSDLTLTSPDMSFLEGRSVTRQSVGFTASFISADSLFGHQVIYTASISGLTAKAQSIQRISYLGGVIFTIKQTKDVRSAVGILVNIDPFLKVPVAPVYSYWRRYQNGVELNLNLPQQVMLRKPLSQKFYGSFGASLAGTMAFASYNNPSLPADVGYSNVDIKTGPGLEYRIAKKFMIGVNAGLLTPLQSRGFDIRKDASDYFLKNDRANSFYFNFTLSLLPVF</sequence>
<protein>
    <recommendedName>
        <fullName evidence="2">DUF6268 domain-containing protein</fullName>
    </recommendedName>
</protein>
<dbReference type="EMBL" id="QWDC01000002">
    <property type="protein sequence ID" value="RFZ92307.1"/>
    <property type="molecule type" value="Genomic_DNA"/>
</dbReference>